<name>A0A2M8KSU8_9BACT</name>
<sequence length="271" mass="31754">MKLDLEKLTHVPTYIANISFALGFLAREIRNPILGKIADGQFSDYIIQPGRYGGAFHSGSFFDVYNLRNPQGEESHVIGFGRHRDGEFSGDTTRFYYYTNEDYKTLLRYYAADADTRRIPIQYLAYGPDLDGIDTTVFIREKVDVAKKLVHIGEYDFIRYPELQDELAGFLAQTKRMKNESGQLPDIKNPSNVVLTNEGRMMLLDLNYCIPMVEGTNYGDRLPELPERIVLRNYYSMQRMMSEKISYRKAYDMECKIEWEHRTRPYRRRVR</sequence>
<evidence type="ECO:0000313" key="1">
    <source>
        <dbReference type="EMBL" id="PJE62997.1"/>
    </source>
</evidence>
<organism evidence="1 2">
    <name type="scientific">Candidatus Roizmanbacteria bacterium CG10_big_fil_rev_8_21_14_0_10_39_6</name>
    <dbReference type="NCBI Taxonomy" id="1974853"/>
    <lineage>
        <taxon>Bacteria</taxon>
        <taxon>Candidatus Roizmaniibacteriota</taxon>
    </lineage>
</organism>
<evidence type="ECO:0008006" key="3">
    <source>
        <dbReference type="Google" id="ProtNLM"/>
    </source>
</evidence>
<accession>A0A2M8KSU8</accession>
<reference evidence="2" key="1">
    <citation type="submission" date="2017-09" db="EMBL/GenBank/DDBJ databases">
        <title>Depth-based differentiation of microbial function through sediment-hosted aquifers and enrichment of novel symbionts in the deep terrestrial subsurface.</title>
        <authorList>
            <person name="Probst A.J."/>
            <person name="Ladd B."/>
            <person name="Jarett J.K."/>
            <person name="Geller-Mcgrath D.E."/>
            <person name="Sieber C.M.K."/>
            <person name="Emerson J.B."/>
            <person name="Anantharaman K."/>
            <person name="Thomas B.C."/>
            <person name="Malmstrom R."/>
            <person name="Stieglmeier M."/>
            <person name="Klingl A."/>
            <person name="Woyke T."/>
            <person name="Ryan C.M."/>
            <person name="Banfield J.F."/>
        </authorList>
    </citation>
    <scope>NUCLEOTIDE SEQUENCE [LARGE SCALE GENOMIC DNA]</scope>
</reference>
<comment type="caution">
    <text evidence="1">The sequence shown here is derived from an EMBL/GenBank/DDBJ whole genome shotgun (WGS) entry which is preliminary data.</text>
</comment>
<dbReference type="EMBL" id="PFED01000084">
    <property type="protein sequence ID" value="PJE62997.1"/>
    <property type="molecule type" value="Genomic_DNA"/>
</dbReference>
<evidence type="ECO:0000313" key="2">
    <source>
        <dbReference type="Proteomes" id="UP000229554"/>
    </source>
</evidence>
<dbReference type="AlphaFoldDB" id="A0A2M8KSU8"/>
<gene>
    <name evidence="1" type="ORF">COU88_01920</name>
</gene>
<dbReference type="Proteomes" id="UP000229554">
    <property type="component" value="Unassembled WGS sequence"/>
</dbReference>
<protein>
    <recommendedName>
        <fullName evidence="3">Protein kinase domain-containing protein</fullName>
    </recommendedName>
</protein>
<proteinExistence type="predicted"/>